<accession>A0A1H3YYB0</accession>
<protein>
    <submittedName>
        <fullName evidence="1">Uncharacterized protein</fullName>
    </submittedName>
</protein>
<name>A0A1H3YYB0_9FIRM</name>
<gene>
    <name evidence="1" type="ORF">SAMN04515656_104152</name>
</gene>
<evidence type="ECO:0000313" key="1">
    <source>
        <dbReference type="EMBL" id="SEA16118.1"/>
    </source>
</evidence>
<dbReference type="OrthoDB" id="9255846at2"/>
<sequence>MATTIDLGSIIGPPGPPGKVETTIHNQTAPSATWTITHGLGRYPAVTIVDSAGSVVIGDVEYIDDNTVTIAFGSAFSGKAYLN</sequence>
<dbReference type="RefSeq" id="WP_090305306.1">
    <property type="nucleotide sequence ID" value="NZ_FNRK01000004.1"/>
</dbReference>
<organism evidence="1 2">
    <name type="scientific">Eubacterium aggregans</name>
    <dbReference type="NCBI Taxonomy" id="81409"/>
    <lineage>
        <taxon>Bacteria</taxon>
        <taxon>Bacillati</taxon>
        <taxon>Bacillota</taxon>
        <taxon>Clostridia</taxon>
        <taxon>Eubacteriales</taxon>
        <taxon>Eubacteriaceae</taxon>
        <taxon>Eubacterium</taxon>
    </lineage>
</organism>
<dbReference type="Proteomes" id="UP000199394">
    <property type="component" value="Unassembled WGS sequence"/>
</dbReference>
<dbReference type="AlphaFoldDB" id="A0A1H3YYB0"/>
<proteinExistence type="predicted"/>
<keyword evidence="2" id="KW-1185">Reference proteome</keyword>
<dbReference type="STRING" id="81409.SAMN04515656_104152"/>
<dbReference type="EMBL" id="FNRK01000004">
    <property type="protein sequence ID" value="SEA16118.1"/>
    <property type="molecule type" value="Genomic_DNA"/>
</dbReference>
<reference evidence="1 2" key="1">
    <citation type="submission" date="2016-10" db="EMBL/GenBank/DDBJ databases">
        <authorList>
            <person name="de Groot N.N."/>
        </authorList>
    </citation>
    <scope>NUCLEOTIDE SEQUENCE [LARGE SCALE GENOMIC DNA]</scope>
    <source>
        <strain evidence="1 2">SR12</strain>
    </source>
</reference>
<evidence type="ECO:0000313" key="2">
    <source>
        <dbReference type="Proteomes" id="UP000199394"/>
    </source>
</evidence>